<protein>
    <submittedName>
        <fullName evidence="1">Uncharacterized protein</fullName>
    </submittedName>
</protein>
<dbReference type="InterPro" id="IPR043504">
    <property type="entry name" value="Peptidase_S1_PA_chymotrypsin"/>
</dbReference>
<accession>A0AAW1PYX4</accession>
<dbReference type="Proteomes" id="UP001465755">
    <property type="component" value="Unassembled WGS sequence"/>
</dbReference>
<dbReference type="EMBL" id="JALJOQ010000005">
    <property type="protein sequence ID" value="KAK9813334.1"/>
    <property type="molecule type" value="Genomic_DNA"/>
</dbReference>
<dbReference type="InterPro" id="IPR039245">
    <property type="entry name" value="TYSND1/DEG15"/>
</dbReference>
<dbReference type="Gene3D" id="2.40.10.10">
    <property type="entry name" value="Trypsin-like serine proteases"/>
    <property type="match status" value="1"/>
</dbReference>
<dbReference type="SUPFAM" id="SSF50494">
    <property type="entry name" value="Trypsin-like serine proteases"/>
    <property type="match status" value="1"/>
</dbReference>
<keyword evidence="2" id="KW-1185">Reference proteome</keyword>
<dbReference type="InterPro" id="IPR009003">
    <property type="entry name" value="Peptidase_S1_PA"/>
</dbReference>
<evidence type="ECO:0000313" key="1">
    <source>
        <dbReference type="EMBL" id="KAK9813334.1"/>
    </source>
</evidence>
<dbReference type="AlphaFoldDB" id="A0AAW1PYX4"/>
<evidence type="ECO:0000313" key="2">
    <source>
        <dbReference type="Proteomes" id="UP001465755"/>
    </source>
</evidence>
<dbReference type="GO" id="GO:0004252">
    <property type="term" value="F:serine-type endopeptidase activity"/>
    <property type="evidence" value="ECO:0007669"/>
    <property type="project" value="InterPro"/>
</dbReference>
<name>A0AAW1PYX4_9CHLO</name>
<dbReference type="PANTHER" id="PTHR21004">
    <property type="entry name" value="SERINE PROTEASE-RELATED"/>
    <property type="match status" value="1"/>
</dbReference>
<dbReference type="Pfam" id="PF13365">
    <property type="entry name" value="Trypsin_2"/>
    <property type="match status" value="1"/>
</dbReference>
<sequence length="298" mass="31277">MALLEACAVLVDASGPDPRQVKANYAAFHEAKDGITTLSASGTLLPTSEGAHQLVGLPASTVFPFLRQSARSAFPAVTAEDLIPSVRFRVSSGRHSCDAHFKGAFTIASSLAAQQHLLNSSHEWCAGRLLAPGASGNASYPPAVHASLAVLEVQGQLPQGAEATWSNREHAEEPLRQGQQVWACGTPFGSMSPRHFQSCWVGGHIANAVHDKDGSTGLHLLDLYSLPGMEGGPIADSSGALVGLLGPVLSHTTFQAQVSTLIPAASVLLSLRQWLQQTAASKLQRASLSMQLCDFATD</sequence>
<dbReference type="GO" id="GO:0005777">
    <property type="term" value="C:peroxisome"/>
    <property type="evidence" value="ECO:0007669"/>
    <property type="project" value="InterPro"/>
</dbReference>
<proteinExistence type="predicted"/>
<comment type="caution">
    <text evidence="1">The sequence shown here is derived from an EMBL/GenBank/DDBJ whole genome shotgun (WGS) entry which is preliminary data.</text>
</comment>
<dbReference type="GO" id="GO:0016485">
    <property type="term" value="P:protein processing"/>
    <property type="evidence" value="ECO:0007669"/>
    <property type="project" value="InterPro"/>
</dbReference>
<reference evidence="1 2" key="1">
    <citation type="journal article" date="2024" name="Nat. Commun.">
        <title>Phylogenomics reveals the evolutionary origins of lichenization in chlorophyte algae.</title>
        <authorList>
            <person name="Puginier C."/>
            <person name="Libourel C."/>
            <person name="Otte J."/>
            <person name="Skaloud P."/>
            <person name="Haon M."/>
            <person name="Grisel S."/>
            <person name="Petersen M."/>
            <person name="Berrin J.G."/>
            <person name="Delaux P.M."/>
            <person name="Dal Grande F."/>
            <person name="Keller J."/>
        </authorList>
    </citation>
    <scope>NUCLEOTIDE SEQUENCE [LARGE SCALE GENOMIC DNA]</scope>
    <source>
        <strain evidence="1 2">SAG 2036</strain>
    </source>
</reference>
<gene>
    <name evidence="1" type="ORF">WJX73_001052</name>
</gene>
<dbReference type="PANTHER" id="PTHR21004:SF0">
    <property type="entry name" value="PEROXISOMAL LEADER PEPTIDE-PROCESSING PROTEASE"/>
    <property type="match status" value="1"/>
</dbReference>
<organism evidence="1 2">
    <name type="scientific">Symbiochloris irregularis</name>
    <dbReference type="NCBI Taxonomy" id="706552"/>
    <lineage>
        <taxon>Eukaryota</taxon>
        <taxon>Viridiplantae</taxon>
        <taxon>Chlorophyta</taxon>
        <taxon>core chlorophytes</taxon>
        <taxon>Trebouxiophyceae</taxon>
        <taxon>Trebouxiales</taxon>
        <taxon>Trebouxiaceae</taxon>
        <taxon>Symbiochloris</taxon>
    </lineage>
</organism>